<dbReference type="PROSITE" id="PS00211">
    <property type="entry name" value="ABC_TRANSPORTER_1"/>
    <property type="match status" value="1"/>
</dbReference>
<evidence type="ECO:0000313" key="4">
    <source>
        <dbReference type="EMBL" id="MDN5216648.1"/>
    </source>
</evidence>
<evidence type="ECO:0000256" key="2">
    <source>
        <dbReference type="ARBA" id="ARBA00022840"/>
    </source>
</evidence>
<accession>A0ABT8LK29</accession>
<dbReference type="InterPro" id="IPR015854">
    <property type="entry name" value="ABC_transpr_LolD-like"/>
</dbReference>
<dbReference type="SUPFAM" id="SSF52540">
    <property type="entry name" value="P-loop containing nucleoside triphosphate hydrolases"/>
    <property type="match status" value="1"/>
</dbReference>
<comment type="caution">
    <text evidence="4">The sequence shown here is derived from an EMBL/GenBank/DDBJ whole genome shotgun (WGS) entry which is preliminary data.</text>
</comment>
<dbReference type="InterPro" id="IPR017871">
    <property type="entry name" value="ABC_transporter-like_CS"/>
</dbReference>
<name>A0ABT8LK29_9BACT</name>
<dbReference type="PANTHER" id="PTHR24220:SF659">
    <property type="entry name" value="TRANSPORTER, PUTATIVE-RELATED"/>
    <property type="match status" value="1"/>
</dbReference>
<gene>
    <name evidence="4" type="ORF">QQ020_31555</name>
</gene>
<keyword evidence="1" id="KW-0547">Nucleotide-binding</keyword>
<dbReference type="Proteomes" id="UP001172083">
    <property type="component" value="Unassembled WGS sequence"/>
</dbReference>
<dbReference type="GO" id="GO:0005524">
    <property type="term" value="F:ATP binding"/>
    <property type="evidence" value="ECO:0007669"/>
    <property type="project" value="UniProtKB-KW"/>
</dbReference>
<dbReference type="InterPro" id="IPR027417">
    <property type="entry name" value="P-loop_NTPase"/>
</dbReference>
<keyword evidence="5" id="KW-1185">Reference proteome</keyword>
<reference evidence="4" key="1">
    <citation type="submission" date="2023-06" db="EMBL/GenBank/DDBJ databases">
        <title>Genomic of Agaribacillus aureum.</title>
        <authorList>
            <person name="Wang G."/>
        </authorList>
    </citation>
    <scope>NUCLEOTIDE SEQUENCE</scope>
    <source>
        <strain evidence="4">BMA12</strain>
    </source>
</reference>
<dbReference type="SMART" id="SM00382">
    <property type="entry name" value="AAA"/>
    <property type="match status" value="1"/>
</dbReference>
<evidence type="ECO:0000313" key="5">
    <source>
        <dbReference type="Proteomes" id="UP001172083"/>
    </source>
</evidence>
<protein>
    <submittedName>
        <fullName evidence="4">ATP-binding cassette domain-containing protein</fullName>
    </submittedName>
</protein>
<dbReference type="PROSITE" id="PS50893">
    <property type="entry name" value="ABC_TRANSPORTER_2"/>
    <property type="match status" value="1"/>
</dbReference>
<dbReference type="InterPro" id="IPR003593">
    <property type="entry name" value="AAA+_ATPase"/>
</dbReference>
<keyword evidence="2 4" id="KW-0067">ATP-binding</keyword>
<dbReference type="Gene3D" id="3.40.50.300">
    <property type="entry name" value="P-loop containing nucleotide triphosphate hydrolases"/>
    <property type="match status" value="1"/>
</dbReference>
<dbReference type="EMBL" id="JAUJEB010000010">
    <property type="protein sequence ID" value="MDN5216648.1"/>
    <property type="molecule type" value="Genomic_DNA"/>
</dbReference>
<proteinExistence type="predicted"/>
<evidence type="ECO:0000259" key="3">
    <source>
        <dbReference type="PROSITE" id="PS50893"/>
    </source>
</evidence>
<dbReference type="PANTHER" id="PTHR24220">
    <property type="entry name" value="IMPORT ATP-BINDING PROTEIN"/>
    <property type="match status" value="1"/>
</dbReference>
<organism evidence="4 5">
    <name type="scientific">Agaribacillus aureus</name>
    <dbReference type="NCBI Taxonomy" id="3051825"/>
    <lineage>
        <taxon>Bacteria</taxon>
        <taxon>Pseudomonadati</taxon>
        <taxon>Bacteroidota</taxon>
        <taxon>Cytophagia</taxon>
        <taxon>Cytophagales</taxon>
        <taxon>Splendidivirgaceae</taxon>
        <taxon>Agaribacillus</taxon>
    </lineage>
</organism>
<dbReference type="InterPro" id="IPR003439">
    <property type="entry name" value="ABC_transporter-like_ATP-bd"/>
</dbReference>
<feature type="domain" description="ABC transporter" evidence="3">
    <location>
        <begin position="2"/>
        <end position="208"/>
    </location>
</feature>
<evidence type="ECO:0000256" key="1">
    <source>
        <dbReference type="ARBA" id="ARBA00022741"/>
    </source>
</evidence>
<dbReference type="Pfam" id="PF00005">
    <property type="entry name" value="ABC_tran"/>
    <property type="match status" value="1"/>
</dbReference>
<dbReference type="RefSeq" id="WP_346761986.1">
    <property type="nucleotide sequence ID" value="NZ_JAUJEB010000010.1"/>
</dbReference>
<sequence>MIQTTGLSYAYDAQAEFRFPDIHLADAENLVILGESGIGKTTLLHLLAGLLVAKTGKVLINNTDITQLGARELDHFRGNNMGFVFQKPYFVKSLSLIDNLLLLQYLAGRKSDQTKIKQVLDRLGIKDKERKKTYQLSQGEQQRASIAMAIINDPKIILADEPTSSLDDKNCLNVTTLLKSQASATGANLVVITHDQRLKTQFENQLQL</sequence>